<evidence type="ECO:0000256" key="1">
    <source>
        <dbReference type="SAM" id="MobiDB-lite"/>
    </source>
</evidence>
<dbReference type="EMBL" id="BGZK01000225">
    <property type="protein sequence ID" value="GBP29837.1"/>
    <property type="molecule type" value="Genomic_DNA"/>
</dbReference>
<comment type="caution">
    <text evidence="2">The sequence shown here is derived from an EMBL/GenBank/DDBJ whole genome shotgun (WGS) entry which is preliminary data.</text>
</comment>
<gene>
    <name evidence="2" type="ORF">EVAR_20166_1</name>
</gene>
<keyword evidence="3" id="KW-1185">Reference proteome</keyword>
<dbReference type="AlphaFoldDB" id="A0A4C1UUZ0"/>
<protein>
    <submittedName>
        <fullName evidence="2">Uncharacterized protein</fullName>
    </submittedName>
</protein>
<sequence>MRLETVYEHHHRCDDSDDRNGSLNVLPETRREGLTLKDCERLVPKMGTEYLYYRSPGSHPVACVLEKYYEKINQLLGSYLTRRDEGLQQYFTDRDSGIHCTNP</sequence>
<evidence type="ECO:0000313" key="3">
    <source>
        <dbReference type="Proteomes" id="UP000299102"/>
    </source>
</evidence>
<evidence type="ECO:0000313" key="2">
    <source>
        <dbReference type="EMBL" id="GBP29837.1"/>
    </source>
</evidence>
<organism evidence="2 3">
    <name type="scientific">Eumeta variegata</name>
    <name type="common">Bagworm moth</name>
    <name type="synonym">Eumeta japonica</name>
    <dbReference type="NCBI Taxonomy" id="151549"/>
    <lineage>
        <taxon>Eukaryota</taxon>
        <taxon>Metazoa</taxon>
        <taxon>Ecdysozoa</taxon>
        <taxon>Arthropoda</taxon>
        <taxon>Hexapoda</taxon>
        <taxon>Insecta</taxon>
        <taxon>Pterygota</taxon>
        <taxon>Neoptera</taxon>
        <taxon>Endopterygota</taxon>
        <taxon>Lepidoptera</taxon>
        <taxon>Glossata</taxon>
        <taxon>Ditrysia</taxon>
        <taxon>Tineoidea</taxon>
        <taxon>Psychidae</taxon>
        <taxon>Oiketicinae</taxon>
        <taxon>Eumeta</taxon>
    </lineage>
</organism>
<feature type="region of interest" description="Disordered" evidence="1">
    <location>
        <begin position="1"/>
        <end position="24"/>
    </location>
</feature>
<reference evidence="2 3" key="1">
    <citation type="journal article" date="2019" name="Commun. Biol.">
        <title>The bagworm genome reveals a unique fibroin gene that provides high tensile strength.</title>
        <authorList>
            <person name="Kono N."/>
            <person name="Nakamura H."/>
            <person name="Ohtoshi R."/>
            <person name="Tomita M."/>
            <person name="Numata K."/>
            <person name="Arakawa K."/>
        </authorList>
    </citation>
    <scope>NUCLEOTIDE SEQUENCE [LARGE SCALE GENOMIC DNA]</scope>
</reference>
<name>A0A4C1UUZ0_EUMVA</name>
<feature type="compositionally biased region" description="Basic and acidic residues" evidence="1">
    <location>
        <begin position="1"/>
        <end position="20"/>
    </location>
</feature>
<accession>A0A4C1UUZ0</accession>
<dbReference type="Proteomes" id="UP000299102">
    <property type="component" value="Unassembled WGS sequence"/>
</dbReference>
<proteinExistence type="predicted"/>